<evidence type="ECO:0000256" key="2">
    <source>
        <dbReference type="SAM" id="Phobius"/>
    </source>
</evidence>
<evidence type="ECO:0008006" key="5">
    <source>
        <dbReference type="Google" id="ProtNLM"/>
    </source>
</evidence>
<proteinExistence type="predicted"/>
<sequence length="242" mass="24864">MSIDTRPKNSTRATLPRLRRRPGRDAEAPAAPYATDRLPDAARLAGRRNPRWIALGVVALCLGGLLSYVIYSQVAAQSTVVAMTHTVHRGAVIQQSDLTTTTLSGTTKVSVVPAEQLSSLVGKRAAFDLVEGALVPAAATVADPLPATGRAVIGVKLNPGRAPVGLLTPSAPVRLVALPSSDQAAGQAAAPTQAYFGRVVDTADGVDGTSTLVNVDVAAADAPAIALLAAQDRIAILRDADK</sequence>
<dbReference type="RefSeq" id="WP_344805208.1">
    <property type="nucleotide sequence ID" value="NZ_BAABAB010000017.1"/>
</dbReference>
<protein>
    <recommendedName>
        <fullName evidence="5">SAF domain-containing protein</fullName>
    </recommendedName>
</protein>
<feature type="transmembrane region" description="Helical" evidence="2">
    <location>
        <begin position="52"/>
        <end position="71"/>
    </location>
</feature>
<keyword evidence="2" id="KW-0472">Membrane</keyword>
<comment type="caution">
    <text evidence="3">The sequence shown here is derived from an EMBL/GenBank/DDBJ whole genome shotgun (WGS) entry which is preliminary data.</text>
</comment>
<name>A0ABP7A0Q0_9ACTN</name>
<evidence type="ECO:0000313" key="4">
    <source>
        <dbReference type="Proteomes" id="UP001501490"/>
    </source>
</evidence>
<evidence type="ECO:0000256" key="1">
    <source>
        <dbReference type="SAM" id="MobiDB-lite"/>
    </source>
</evidence>
<evidence type="ECO:0000313" key="3">
    <source>
        <dbReference type="EMBL" id="GAA3622767.1"/>
    </source>
</evidence>
<dbReference type="EMBL" id="BAABAB010000017">
    <property type="protein sequence ID" value="GAA3622767.1"/>
    <property type="molecule type" value="Genomic_DNA"/>
</dbReference>
<reference evidence="4" key="1">
    <citation type="journal article" date="2019" name="Int. J. Syst. Evol. Microbiol.">
        <title>The Global Catalogue of Microorganisms (GCM) 10K type strain sequencing project: providing services to taxonomists for standard genome sequencing and annotation.</title>
        <authorList>
            <consortium name="The Broad Institute Genomics Platform"/>
            <consortium name="The Broad Institute Genome Sequencing Center for Infectious Disease"/>
            <person name="Wu L."/>
            <person name="Ma J."/>
        </authorList>
    </citation>
    <scope>NUCLEOTIDE SEQUENCE [LARGE SCALE GENOMIC DNA]</scope>
    <source>
        <strain evidence="4">JCM 16929</strain>
    </source>
</reference>
<keyword evidence="4" id="KW-1185">Reference proteome</keyword>
<feature type="region of interest" description="Disordered" evidence="1">
    <location>
        <begin position="1"/>
        <end position="33"/>
    </location>
</feature>
<keyword evidence="2" id="KW-0812">Transmembrane</keyword>
<organism evidence="3 4">
    <name type="scientific">Microlunatus ginsengisoli</name>
    <dbReference type="NCBI Taxonomy" id="363863"/>
    <lineage>
        <taxon>Bacteria</taxon>
        <taxon>Bacillati</taxon>
        <taxon>Actinomycetota</taxon>
        <taxon>Actinomycetes</taxon>
        <taxon>Propionibacteriales</taxon>
        <taxon>Propionibacteriaceae</taxon>
        <taxon>Microlunatus</taxon>
    </lineage>
</organism>
<keyword evidence="2" id="KW-1133">Transmembrane helix</keyword>
<dbReference type="Proteomes" id="UP001501490">
    <property type="component" value="Unassembled WGS sequence"/>
</dbReference>
<accession>A0ABP7A0Q0</accession>
<gene>
    <name evidence="3" type="ORF">GCM10022236_26450</name>
</gene>